<comment type="caution">
    <text evidence="1">The sequence shown here is derived from an EMBL/GenBank/DDBJ whole genome shotgun (WGS) entry which is preliminary data.</text>
</comment>
<reference evidence="1 2" key="1">
    <citation type="submission" date="2017-10" db="EMBL/GenBank/DDBJ databases">
        <title>Massilia psychrophilum sp. nov., a novel purple-pigmented bacterium isolated from Tianshan glacier, Xinjiang Municipality, China.</title>
        <authorList>
            <person name="Wang H."/>
        </authorList>
    </citation>
    <scope>NUCLEOTIDE SEQUENCE [LARGE SCALE GENOMIC DNA]</scope>
    <source>
        <strain evidence="1 2">JCM 30074</strain>
    </source>
</reference>
<accession>A0A2G8T796</accession>
<name>A0A2G8T796_9BURK</name>
<sequence>MAHQAPSLEHTLVEEVFPGLLSAVELIHHANDCAAFDFPAAGNDANKVNVGTLYAFLKACDKDWELLPPIDLSQTA</sequence>
<dbReference type="Proteomes" id="UP000230390">
    <property type="component" value="Unassembled WGS sequence"/>
</dbReference>
<evidence type="ECO:0000313" key="1">
    <source>
        <dbReference type="EMBL" id="PIL41925.1"/>
    </source>
</evidence>
<keyword evidence="2" id="KW-1185">Reference proteome</keyword>
<evidence type="ECO:0000313" key="2">
    <source>
        <dbReference type="Proteomes" id="UP000230390"/>
    </source>
</evidence>
<dbReference type="AlphaFoldDB" id="A0A2G8T796"/>
<proteinExistence type="predicted"/>
<organism evidence="1 2">
    <name type="scientific">Massilia eurypsychrophila</name>
    <dbReference type="NCBI Taxonomy" id="1485217"/>
    <lineage>
        <taxon>Bacteria</taxon>
        <taxon>Pseudomonadati</taxon>
        <taxon>Pseudomonadota</taxon>
        <taxon>Betaproteobacteria</taxon>
        <taxon>Burkholderiales</taxon>
        <taxon>Oxalobacteraceae</taxon>
        <taxon>Telluria group</taxon>
        <taxon>Massilia</taxon>
    </lineage>
</organism>
<gene>
    <name evidence="1" type="ORF">CR105_27060</name>
</gene>
<dbReference type="EMBL" id="PDOC01000060">
    <property type="protein sequence ID" value="PIL41925.1"/>
    <property type="molecule type" value="Genomic_DNA"/>
</dbReference>
<protein>
    <submittedName>
        <fullName evidence="1">Uncharacterized protein</fullName>
    </submittedName>
</protein>